<dbReference type="AlphaFoldDB" id="A0A438FMV8"/>
<evidence type="ECO:0000313" key="1">
    <source>
        <dbReference type="EMBL" id="RVW61282.1"/>
    </source>
</evidence>
<sequence>MAILCNGVGDPSSEKHSLWKKIIRGKFGEEKGGYGSIAVRDSYGVEFWKEIGKR</sequence>
<gene>
    <name evidence="1" type="ORF">CK203_020488</name>
</gene>
<dbReference type="Proteomes" id="UP000288805">
    <property type="component" value="Unassembled WGS sequence"/>
</dbReference>
<dbReference type="EMBL" id="QGNW01000842">
    <property type="protein sequence ID" value="RVW61282.1"/>
    <property type="molecule type" value="Genomic_DNA"/>
</dbReference>
<proteinExistence type="predicted"/>
<organism evidence="1 2">
    <name type="scientific">Vitis vinifera</name>
    <name type="common">Grape</name>
    <dbReference type="NCBI Taxonomy" id="29760"/>
    <lineage>
        <taxon>Eukaryota</taxon>
        <taxon>Viridiplantae</taxon>
        <taxon>Streptophyta</taxon>
        <taxon>Embryophyta</taxon>
        <taxon>Tracheophyta</taxon>
        <taxon>Spermatophyta</taxon>
        <taxon>Magnoliopsida</taxon>
        <taxon>eudicotyledons</taxon>
        <taxon>Gunneridae</taxon>
        <taxon>Pentapetalae</taxon>
        <taxon>rosids</taxon>
        <taxon>Vitales</taxon>
        <taxon>Vitaceae</taxon>
        <taxon>Viteae</taxon>
        <taxon>Vitis</taxon>
    </lineage>
</organism>
<protein>
    <submittedName>
        <fullName evidence="1">Uncharacterized protein</fullName>
    </submittedName>
</protein>
<comment type="caution">
    <text evidence="1">The sequence shown here is derived from an EMBL/GenBank/DDBJ whole genome shotgun (WGS) entry which is preliminary data.</text>
</comment>
<accession>A0A438FMV8</accession>
<reference evidence="1 2" key="1">
    <citation type="journal article" date="2018" name="PLoS Genet.">
        <title>Population sequencing reveals clonal diversity and ancestral inbreeding in the grapevine cultivar Chardonnay.</title>
        <authorList>
            <person name="Roach M.J."/>
            <person name="Johnson D.L."/>
            <person name="Bohlmann J."/>
            <person name="van Vuuren H.J."/>
            <person name="Jones S.J."/>
            <person name="Pretorius I.S."/>
            <person name="Schmidt S.A."/>
            <person name="Borneman A.R."/>
        </authorList>
    </citation>
    <scope>NUCLEOTIDE SEQUENCE [LARGE SCALE GENOMIC DNA]</scope>
    <source>
        <strain evidence="2">cv. Chardonnay</strain>
        <tissue evidence="1">Leaf</tissue>
    </source>
</reference>
<name>A0A438FMV8_VITVI</name>
<evidence type="ECO:0000313" key="2">
    <source>
        <dbReference type="Proteomes" id="UP000288805"/>
    </source>
</evidence>